<evidence type="ECO:0000256" key="1">
    <source>
        <dbReference type="SAM" id="Coils"/>
    </source>
</evidence>
<keyword evidence="1" id="KW-0175">Coiled coil</keyword>
<sequence>MTKETFVYNHFTLEKVSDGVYAAIATDNGGAFSNSGIIDLGDQIIIFDTFFTPQAAIELREAAKRLSDNPITTVINSHWHSDHIRGNQVFEQFDILSTTKTKKIMMEELTKQMKQQQDSLNEFINHIQSLENSLKEETDVQRKISMQNQISGYNYIKETLPSLKLVLPNIVFKDYYKIEGKTKSVELISYGGAHTKSDLLMVIPEDNIIFSGDILVVENHPFTLDGNLKDWVSTIDKILNLSFEVIVPGHGRIGTREDIMTLRQYLTLLIEYRQTNDEKDKEKIKGVLTDNYNSWGKPEFFTLNIENKGKEN</sequence>
<dbReference type="CDD" id="cd16282">
    <property type="entry name" value="metallo-hydrolase-like_MBL-fold"/>
    <property type="match status" value="1"/>
</dbReference>
<dbReference type="PANTHER" id="PTHR42951:SF4">
    <property type="entry name" value="ACYL-COENZYME A THIOESTERASE MBLAC2"/>
    <property type="match status" value="1"/>
</dbReference>
<name>A0A841Q3Q5_9BACI</name>
<dbReference type="AlphaFoldDB" id="A0A841Q3Q5"/>
<dbReference type="InterPro" id="IPR050855">
    <property type="entry name" value="NDM-1-like"/>
</dbReference>
<accession>A0A841Q3Q5</accession>
<evidence type="ECO:0000313" key="4">
    <source>
        <dbReference type="Proteomes" id="UP000581688"/>
    </source>
</evidence>
<dbReference type="InterPro" id="IPR001279">
    <property type="entry name" value="Metallo-B-lactamas"/>
</dbReference>
<gene>
    <name evidence="3" type="ORF">HNQ94_001463</name>
</gene>
<dbReference type="SUPFAM" id="SSF56281">
    <property type="entry name" value="Metallo-hydrolase/oxidoreductase"/>
    <property type="match status" value="1"/>
</dbReference>
<dbReference type="InterPro" id="IPR036866">
    <property type="entry name" value="RibonucZ/Hydroxyglut_hydro"/>
</dbReference>
<dbReference type="SMART" id="SM00849">
    <property type="entry name" value="Lactamase_B"/>
    <property type="match status" value="1"/>
</dbReference>
<comment type="caution">
    <text evidence="3">The sequence shown here is derived from an EMBL/GenBank/DDBJ whole genome shotgun (WGS) entry which is preliminary data.</text>
</comment>
<organism evidence="3 4">
    <name type="scientific">Salirhabdus euzebyi</name>
    <dbReference type="NCBI Taxonomy" id="394506"/>
    <lineage>
        <taxon>Bacteria</taxon>
        <taxon>Bacillati</taxon>
        <taxon>Bacillota</taxon>
        <taxon>Bacilli</taxon>
        <taxon>Bacillales</taxon>
        <taxon>Bacillaceae</taxon>
        <taxon>Salirhabdus</taxon>
    </lineage>
</organism>
<reference evidence="3 4" key="1">
    <citation type="submission" date="2020-08" db="EMBL/GenBank/DDBJ databases">
        <title>Genomic Encyclopedia of Type Strains, Phase IV (KMG-IV): sequencing the most valuable type-strain genomes for metagenomic binning, comparative biology and taxonomic classification.</title>
        <authorList>
            <person name="Goeker M."/>
        </authorList>
    </citation>
    <scope>NUCLEOTIDE SEQUENCE [LARGE SCALE GENOMIC DNA]</scope>
    <source>
        <strain evidence="3 4">DSM 19612</strain>
    </source>
</reference>
<dbReference type="Pfam" id="PF00753">
    <property type="entry name" value="Lactamase_B"/>
    <property type="match status" value="1"/>
</dbReference>
<dbReference type="Gene3D" id="3.60.15.10">
    <property type="entry name" value="Ribonuclease Z/Hydroxyacylglutathione hydrolase-like"/>
    <property type="match status" value="1"/>
</dbReference>
<dbReference type="Proteomes" id="UP000581688">
    <property type="component" value="Unassembled WGS sequence"/>
</dbReference>
<proteinExistence type="predicted"/>
<keyword evidence="3" id="KW-0378">Hydrolase</keyword>
<protein>
    <submittedName>
        <fullName evidence="3">Glyoxylase-like metal-dependent hydrolase (Beta-lactamase superfamily II)</fullName>
    </submittedName>
</protein>
<dbReference type="GO" id="GO:0016787">
    <property type="term" value="F:hydrolase activity"/>
    <property type="evidence" value="ECO:0007669"/>
    <property type="project" value="UniProtKB-KW"/>
</dbReference>
<dbReference type="EMBL" id="JACHGH010000004">
    <property type="protein sequence ID" value="MBB6453015.1"/>
    <property type="molecule type" value="Genomic_DNA"/>
</dbReference>
<evidence type="ECO:0000313" key="3">
    <source>
        <dbReference type="EMBL" id="MBB6453015.1"/>
    </source>
</evidence>
<dbReference type="PANTHER" id="PTHR42951">
    <property type="entry name" value="METALLO-BETA-LACTAMASE DOMAIN-CONTAINING"/>
    <property type="match status" value="1"/>
</dbReference>
<dbReference type="RefSeq" id="WP_174495862.1">
    <property type="nucleotide sequence ID" value="NZ_CADDWK010000004.1"/>
</dbReference>
<keyword evidence="4" id="KW-1185">Reference proteome</keyword>
<feature type="domain" description="Metallo-beta-lactamase" evidence="2">
    <location>
        <begin position="32"/>
        <end position="250"/>
    </location>
</feature>
<evidence type="ECO:0000259" key="2">
    <source>
        <dbReference type="SMART" id="SM00849"/>
    </source>
</evidence>
<feature type="coiled-coil region" evidence="1">
    <location>
        <begin position="106"/>
        <end position="140"/>
    </location>
</feature>